<dbReference type="AlphaFoldDB" id="A0A072P9U0"/>
<evidence type="ECO:0008006" key="3">
    <source>
        <dbReference type="Google" id="ProtNLM"/>
    </source>
</evidence>
<reference evidence="1 2" key="1">
    <citation type="submission" date="2013-03" db="EMBL/GenBank/DDBJ databases">
        <title>The Genome Sequence of Exophiala aquamarina CBS 119918.</title>
        <authorList>
            <consortium name="The Broad Institute Genomics Platform"/>
            <person name="Cuomo C."/>
            <person name="de Hoog S."/>
            <person name="Gorbushina A."/>
            <person name="Walker B."/>
            <person name="Young S.K."/>
            <person name="Zeng Q."/>
            <person name="Gargeya S."/>
            <person name="Fitzgerald M."/>
            <person name="Haas B."/>
            <person name="Abouelleil A."/>
            <person name="Allen A.W."/>
            <person name="Alvarado L."/>
            <person name="Arachchi H.M."/>
            <person name="Berlin A.M."/>
            <person name="Chapman S.B."/>
            <person name="Gainer-Dewar J."/>
            <person name="Goldberg J."/>
            <person name="Griggs A."/>
            <person name="Gujja S."/>
            <person name="Hansen M."/>
            <person name="Howarth C."/>
            <person name="Imamovic A."/>
            <person name="Ireland A."/>
            <person name="Larimer J."/>
            <person name="McCowan C."/>
            <person name="Murphy C."/>
            <person name="Pearson M."/>
            <person name="Poon T.W."/>
            <person name="Priest M."/>
            <person name="Roberts A."/>
            <person name="Saif S."/>
            <person name="Shea T."/>
            <person name="Sisk P."/>
            <person name="Sykes S."/>
            <person name="Wortman J."/>
            <person name="Nusbaum C."/>
            <person name="Birren B."/>
        </authorList>
    </citation>
    <scope>NUCLEOTIDE SEQUENCE [LARGE SCALE GENOMIC DNA]</scope>
    <source>
        <strain evidence="1 2">CBS 119918</strain>
    </source>
</reference>
<dbReference type="HOGENOM" id="CLU_013866_5_1_1"/>
<dbReference type="InterPro" id="IPR021858">
    <property type="entry name" value="Fun_TF"/>
</dbReference>
<proteinExistence type="predicted"/>
<dbReference type="PANTHER" id="PTHR38791">
    <property type="entry name" value="ZN(II)2CYS6 TRANSCRIPTION FACTOR (EUROFUNG)-RELATED-RELATED"/>
    <property type="match status" value="1"/>
</dbReference>
<organism evidence="1 2">
    <name type="scientific">Exophiala aquamarina CBS 119918</name>
    <dbReference type="NCBI Taxonomy" id="1182545"/>
    <lineage>
        <taxon>Eukaryota</taxon>
        <taxon>Fungi</taxon>
        <taxon>Dikarya</taxon>
        <taxon>Ascomycota</taxon>
        <taxon>Pezizomycotina</taxon>
        <taxon>Eurotiomycetes</taxon>
        <taxon>Chaetothyriomycetidae</taxon>
        <taxon>Chaetothyriales</taxon>
        <taxon>Herpotrichiellaceae</taxon>
        <taxon>Exophiala</taxon>
    </lineage>
</organism>
<evidence type="ECO:0000313" key="2">
    <source>
        <dbReference type="Proteomes" id="UP000027920"/>
    </source>
</evidence>
<dbReference type="InterPro" id="IPR053175">
    <property type="entry name" value="DHMBA_Reg_Transcription_Factor"/>
</dbReference>
<sequence>MHIQTTPRLTISHFWQCDQRKPSCLKCEKSRYHCPGYRDLHQVLFRDESERVRQKAYEKHLTQPNLTGGVVRGGDLVQAFQPLHSATAFLTSNLSCGLSHPLGELGMNFFFTRYTFDQPPFSHGYSHWLAQACFGHTPNHALQAAIEAVGTAALANVFHAPSAAAKSKKQYSWALMATKRALNNPTQALADETMMAIILLGLFETVTFDTWDHYQGWETHVQGATALLELRGRQQFNTERGGQLFIQLRSQILSTCMQRHIPVPKTLMQMWDTFYTSKTRKWWQRRNLATSNSICEISFRLVNLRAALRNGKIAGAQTIIDTAIAIDEDLVTWRTTMPLEWNYTTVDAPDNFGGTAHTYPNLWVAEAWKNWRILRILVNQTIYENGGGSSQPSDESISKAPSVIRESSWELCICCSNFMGTPRVPTLIEPLYLVAMEYLNPLELRHFAIEQLRSIDTTMGIRHASLLAGMAYESLMSNNPEHVLTNYVATMGTTMSPSQVPAISFA</sequence>
<dbReference type="EMBL" id="AMGV01000005">
    <property type="protein sequence ID" value="KEF56874.1"/>
    <property type="molecule type" value="Genomic_DNA"/>
</dbReference>
<name>A0A072P9U0_9EURO</name>
<dbReference type="Pfam" id="PF11951">
    <property type="entry name" value="Fungal_trans_2"/>
    <property type="match status" value="1"/>
</dbReference>
<comment type="caution">
    <text evidence="1">The sequence shown here is derived from an EMBL/GenBank/DDBJ whole genome shotgun (WGS) entry which is preliminary data.</text>
</comment>
<dbReference type="RefSeq" id="XP_013259464.1">
    <property type="nucleotide sequence ID" value="XM_013404010.1"/>
</dbReference>
<dbReference type="VEuPathDB" id="FungiDB:A1O9_07064"/>
<keyword evidence="2" id="KW-1185">Reference proteome</keyword>
<dbReference type="OrthoDB" id="5429770at2759"/>
<evidence type="ECO:0000313" key="1">
    <source>
        <dbReference type="EMBL" id="KEF56874.1"/>
    </source>
</evidence>
<dbReference type="GeneID" id="25281978"/>
<protein>
    <recommendedName>
        <fullName evidence="3">Zn(2)-C6 fungal-type domain-containing protein</fullName>
    </recommendedName>
</protein>
<accession>A0A072P9U0</accession>
<dbReference type="Proteomes" id="UP000027920">
    <property type="component" value="Unassembled WGS sequence"/>
</dbReference>
<gene>
    <name evidence="1" type="ORF">A1O9_07064</name>
</gene>
<dbReference type="STRING" id="1182545.A0A072P9U0"/>